<dbReference type="GO" id="GO:0050920">
    <property type="term" value="P:regulation of chemotaxis"/>
    <property type="evidence" value="ECO:0007669"/>
    <property type="project" value="InterPro"/>
</dbReference>
<dbReference type="Gene3D" id="1.10.287.500">
    <property type="entry name" value="Helix hairpin bin"/>
    <property type="match status" value="1"/>
</dbReference>
<dbReference type="RefSeq" id="WP_407048306.1">
    <property type="nucleotide sequence ID" value="NZ_CP158568.1"/>
</dbReference>
<name>A0AAU7X6Z1_9HYPH</name>
<protein>
    <submittedName>
        <fullName evidence="1">Protein phosphatase CheZ</fullName>
        <ecNumber evidence="1">3.6.1.-</ecNumber>
    </submittedName>
</protein>
<organism evidence="1">
    <name type="scientific">Methyloraptor flagellatus</name>
    <dbReference type="NCBI Taxonomy" id="3162530"/>
    <lineage>
        <taxon>Bacteria</taxon>
        <taxon>Pseudomonadati</taxon>
        <taxon>Pseudomonadota</taxon>
        <taxon>Alphaproteobacteria</taxon>
        <taxon>Hyphomicrobiales</taxon>
        <taxon>Ancalomicrobiaceae</taxon>
        <taxon>Methyloraptor</taxon>
    </lineage>
</organism>
<dbReference type="GO" id="GO:0009288">
    <property type="term" value="C:bacterial-type flagellum"/>
    <property type="evidence" value="ECO:0007669"/>
    <property type="project" value="InterPro"/>
</dbReference>
<dbReference type="EMBL" id="CP158568">
    <property type="protein sequence ID" value="XBY43206.1"/>
    <property type="molecule type" value="Genomic_DNA"/>
</dbReference>
<keyword evidence="1" id="KW-0378">Hydrolase</keyword>
<gene>
    <name evidence="1" type="ORF">ABS361_13980</name>
</gene>
<dbReference type="AlphaFoldDB" id="A0AAU7X6Z1"/>
<proteinExistence type="predicted"/>
<dbReference type="Pfam" id="PF04344">
    <property type="entry name" value="CheZ"/>
    <property type="match status" value="1"/>
</dbReference>
<dbReference type="InterPro" id="IPR007439">
    <property type="entry name" value="Chemotax_Pase_CheZ"/>
</dbReference>
<reference evidence="1" key="1">
    <citation type="submission" date="2024-06" db="EMBL/GenBank/DDBJ databases">
        <title>Methylostella associata gen. nov., sp. nov., a novel Ancalomicrobiaceae-affiliated facultatively methylotrophic bacteria that feed on methanotrophs of the genus Methylococcus.</title>
        <authorList>
            <person name="Saltykova V."/>
            <person name="Danilova O.V."/>
            <person name="Oshkin I.Y."/>
            <person name="Belova S.E."/>
            <person name="Pimenov N.V."/>
            <person name="Dedysh S.N."/>
        </authorList>
    </citation>
    <scope>NUCLEOTIDE SEQUENCE</scope>
    <source>
        <strain evidence="1">S20</strain>
    </source>
</reference>
<sequence>MGSRKVFRIESIAQGEGRVSADPADVRHRQLMAELKALKQLIAPTSELSERGMEQMRREHQEAMKIKAEMDLIYEAINRTKREIATLHVSGCNGHELSRVTDELDAVVGGTENATEVILSAAEIIDDRANTLAAKLNGDDQGLASDIQENIIQIFEACNFQDLTGQRITKVVNTLRFVEERIVKMMDIWGGVDSFRDIEVELEHRMGDQALLNGPALDADKNIASQDDIDALFA</sequence>
<dbReference type="SUPFAM" id="SSF75708">
    <property type="entry name" value="Chemotaxis phosphatase CheZ"/>
    <property type="match status" value="1"/>
</dbReference>
<evidence type="ECO:0000313" key="1">
    <source>
        <dbReference type="EMBL" id="XBY43206.1"/>
    </source>
</evidence>
<dbReference type="KEGG" id="mflg:ABS361_13980"/>
<accession>A0AAU7X6Z1</accession>
<dbReference type="GO" id="GO:0016787">
    <property type="term" value="F:hydrolase activity"/>
    <property type="evidence" value="ECO:0007669"/>
    <property type="project" value="UniProtKB-KW"/>
</dbReference>
<dbReference type="EC" id="3.6.1.-" evidence="1"/>